<dbReference type="VEuPathDB" id="CryptoDB:Cvel_5952"/>
<feature type="region of interest" description="Disordered" evidence="1">
    <location>
        <begin position="76"/>
        <end position="125"/>
    </location>
</feature>
<organism evidence="2">
    <name type="scientific">Chromera velia CCMP2878</name>
    <dbReference type="NCBI Taxonomy" id="1169474"/>
    <lineage>
        <taxon>Eukaryota</taxon>
        <taxon>Sar</taxon>
        <taxon>Alveolata</taxon>
        <taxon>Colpodellida</taxon>
        <taxon>Chromeraceae</taxon>
        <taxon>Chromera</taxon>
    </lineage>
</organism>
<evidence type="ECO:0000256" key="1">
    <source>
        <dbReference type="SAM" id="MobiDB-lite"/>
    </source>
</evidence>
<feature type="region of interest" description="Disordered" evidence="1">
    <location>
        <begin position="157"/>
        <end position="205"/>
    </location>
</feature>
<dbReference type="AlphaFoldDB" id="A0A0G4H9H3"/>
<sequence>MLEARREVAERVGLRDEREARERQREEEREGQRLVADLLERMRQARREEEAETARHRALLLDFLKRPSLFLSVLEPPPSPRIAVSLPAAPRPRPMHARTPRESDPFAGREKIPMPEGWGVREADEEEDREALSRFHLGGLPQSERASCWCGWVGGDHDHEAAEGGGEEFEYESLCDSYSASESEEDEEEKRFGPTYFPEDFDEDF</sequence>
<name>A0A0G4H9H3_9ALVE</name>
<reference evidence="2" key="1">
    <citation type="submission" date="2014-11" db="EMBL/GenBank/DDBJ databases">
        <authorList>
            <person name="Otto D Thomas"/>
            <person name="Naeem Raeece"/>
        </authorList>
    </citation>
    <scope>NUCLEOTIDE SEQUENCE</scope>
</reference>
<accession>A0A0G4H9H3</accession>
<proteinExistence type="predicted"/>
<evidence type="ECO:0000313" key="2">
    <source>
        <dbReference type="EMBL" id="CEM40456.1"/>
    </source>
</evidence>
<gene>
    <name evidence="2" type="ORF">Cvel_5952</name>
</gene>
<protein>
    <submittedName>
        <fullName evidence="2">Uncharacterized protein</fullName>
    </submittedName>
</protein>
<feature type="region of interest" description="Disordered" evidence="1">
    <location>
        <begin position="1"/>
        <end position="31"/>
    </location>
</feature>
<dbReference type="EMBL" id="CDMZ01002039">
    <property type="protein sequence ID" value="CEM40456.1"/>
    <property type="molecule type" value="Genomic_DNA"/>
</dbReference>
<feature type="compositionally biased region" description="Basic and acidic residues" evidence="1">
    <location>
        <begin position="99"/>
        <end position="113"/>
    </location>
</feature>